<dbReference type="Proteomes" id="UP001154922">
    <property type="component" value="Unassembled WGS sequence"/>
</dbReference>
<gene>
    <name evidence="1" type="ORF">LRQ20_17660</name>
</gene>
<reference evidence="1 2" key="1">
    <citation type="journal article" date="2022" name="Int. J. Syst. Evol. Microbiol.">
        <title>Pseudomonas petroselini sp. nov., a pathogen causing bacterial rot of parsley in Japan.</title>
        <authorList>
            <person name="Sawada H."/>
            <person name="Fujikawa T."/>
            <person name="Osada S."/>
            <person name="Satou M."/>
        </authorList>
    </citation>
    <scope>NUCLEOTIDE SEQUENCE [LARGE SCALE GENOMIC DNA]</scope>
    <source>
        <strain evidence="1 2">MAFF 311096</strain>
    </source>
</reference>
<comment type="caution">
    <text evidence="1">The sequence shown here is derived from an EMBL/GenBank/DDBJ whole genome shotgun (WGS) entry which is preliminary data.</text>
</comment>
<accession>A0ABS8QWP9</accession>
<proteinExistence type="predicted"/>
<reference evidence="1 2" key="2">
    <citation type="journal article" date="2023" name="Plant Pathol.">
        <title>Dismantling and reorganizing Pseudomonas marginalis sensu#lato.</title>
        <authorList>
            <person name="Sawada H."/>
            <person name="Fujikawa T."/>
            <person name="Satou M."/>
        </authorList>
    </citation>
    <scope>NUCLEOTIDE SEQUENCE [LARGE SCALE GENOMIC DNA]</scope>
    <source>
        <strain evidence="1 2">MAFF 311096</strain>
    </source>
</reference>
<keyword evidence="2" id="KW-1185">Reference proteome</keyword>
<evidence type="ECO:0000313" key="1">
    <source>
        <dbReference type="EMBL" id="MCD7040139.1"/>
    </source>
</evidence>
<sequence length="251" mass="29026">MNSELEKIELERAVLERARSLLLQLYGNYSVDEDQKDRPDAAIDVARPHKRFGRDRKPIKVGIEITTVDPKDYLAYFNNKIFGQDLVDAQFEASLQHGTDPERLNKYMKVSVPDTYIYDGIKGKAAAHEAYKANGPYGEIILLCYTDVLESDILFLQEGLLEWTNYYASQNGFPFDKVLFLAKESESAVKIYDRRTPLREQPPPYDFTNPWTMPSDWPMLLVNKNYNLKDFYSKPPLIMPKQKKKNKKKGG</sequence>
<evidence type="ECO:0000313" key="2">
    <source>
        <dbReference type="Proteomes" id="UP001154922"/>
    </source>
</evidence>
<name>A0ABS8QWP9_9PSED</name>
<dbReference type="RefSeq" id="WP_231808929.1">
    <property type="nucleotide sequence ID" value="NZ_JAJOZG010000018.1"/>
</dbReference>
<dbReference type="EMBL" id="JAJOZI010000094">
    <property type="protein sequence ID" value="MCD7040139.1"/>
    <property type="molecule type" value="Genomic_DNA"/>
</dbReference>
<protein>
    <submittedName>
        <fullName evidence="1">Uncharacterized protein</fullName>
    </submittedName>
</protein>
<organism evidence="1 2">
    <name type="scientific">Pseudomonas petroselini</name>
    <dbReference type="NCBI Taxonomy" id="2899822"/>
    <lineage>
        <taxon>Bacteria</taxon>
        <taxon>Pseudomonadati</taxon>
        <taxon>Pseudomonadota</taxon>
        <taxon>Gammaproteobacteria</taxon>
        <taxon>Pseudomonadales</taxon>
        <taxon>Pseudomonadaceae</taxon>
        <taxon>Pseudomonas</taxon>
    </lineage>
</organism>